<dbReference type="InterPro" id="IPR011705">
    <property type="entry name" value="BACK"/>
</dbReference>
<dbReference type="SMART" id="SM00225">
    <property type="entry name" value="BTB"/>
    <property type="match status" value="1"/>
</dbReference>
<dbReference type="Gene3D" id="1.25.40.420">
    <property type="match status" value="1"/>
</dbReference>
<dbReference type="EMBL" id="CACRXK020009306">
    <property type="protein sequence ID" value="CAB4016906.1"/>
    <property type="molecule type" value="Genomic_DNA"/>
</dbReference>
<evidence type="ECO:0000313" key="1">
    <source>
        <dbReference type="EMBL" id="CAB4016906.1"/>
    </source>
</evidence>
<dbReference type="InterPro" id="IPR038648">
    <property type="entry name" value="PHR_sf"/>
</dbReference>
<dbReference type="GO" id="GO:0022008">
    <property type="term" value="P:neurogenesis"/>
    <property type="evidence" value="ECO:0007669"/>
    <property type="project" value="TreeGrafter"/>
</dbReference>
<dbReference type="Proteomes" id="UP001152795">
    <property type="component" value="Unassembled WGS sequence"/>
</dbReference>
<dbReference type="Pfam" id="PF00651">
    <property type="entry name" value="BTB"/>
    <property type="match status" value="1"/>
</dbReference>
<comment type="caution">
    <text evidence="1">The sequence shown here is derived from an EMBL/GenBank/DDBJ whole genome shotgun (WGS) entry which is preliminary data.</text>
</comment>
<dbReference type="InterPro" id="IPR011333">
    <property type="entry name" value="SKP1/BTB/POZ_sf"/>
</dbReference>
<dbReference type="SMART" id="SM00875">
    <property type="entry name" value="BACK"/>
    <property type="match status" value="1"/>
</dbReference>
<organism evidence="1 2">
    <name type="scientific">Paramuricea clavata</name>
    <name type="common">Red gorgonian</name>
    <name type="synonym">Violescent sea-whip</name>
    <dbReference type="NCBI Taxonomy" id="317549"/>
    <lineage>
        <taxon>Eukaryota</taxon>
        <taxon>Metazoa</taxon>
        <taxon>Cnidaria</taxon>
        <taxon>Anthozoa</taxon>
        <taxon>Octocorallia</taxon>
        <taxon>Malacalcyonacea</taxon>
        <taxon>Plexauridae</taxon>
        <taxon>Paramuricea</taxon>
    </lineage>
</organism>
<dbReference type="OrthoDB" id="6049320at2759"/>
<reference evidence="1" key="1">
    <citation type="submission" date="2020-04" db="EMBL/GenBank/DDBJ databases">
        <authorList>
            <person name="Alioto T."/>
            <person name="Alioto T."/>
            <person name="Gomez Garrido J."/>
        </authorList>
    </citation>
    <scope>NUCLEOTIDE SEQUENCE</scope>
    <source>
        <strain evidence="1">A484AB</strain>
    </source>
</reference>
<dbReference type="SUPFAM" id="SSF54695">
    <property type="entry name" value="POZ domain"/>
    <property type="match status" value="1"/>
</dbReference>
<dbReference type="AlphaFoldDB" id="A0A6S7IGT2"/>
<keyword evidence="2" id="KW-1185">Reference proteome</keyword>
<sequence>MASSQQDEDWQSTKAIVLERSCHMFNNPLMSDIEFTCDGSERKIVAHKYVLATSSSVFYKMFYGKLPETKPCVHLDDINAEDLEEFIRFIYTDECNLTTHNAMSVLYLAKKYIVSSLVQKCIKFLEANLAAENAFTVVQQAIRYIEEDLEKKSWDLIELHTYEAVTSDAFTSIDQETLAKLLKRESLNVKEVDLFNAVLKWSEAECSRKGTEANTKNKRTVLGNAIYQIRFASMTLQEFAWNTADSDLLTADEMIFFYQNFSGVERVSEVWNMSERKAKKETFLRCSRFAGHGSFVFDECKPLAHAISVSFSKPVKIHGVRLLGEAGKKYDVRLEVYSQIIENKFRSHEDSPGMSGVDDSPGMSGFDVMLNQSLSQCSCSFQSHHKCQEPSYDLPRIGWLKDCRNEWCYYKVLRCSRAKTWANVCGTRSISSNYFQYSYLT</sequence>
<dbReference type="Gene3D" id="2.60.120.820">
    <property type="entry name" value="PHR domain"/>
    <property type="match status" value="1"/>
</dbReference>
<gene>
    <name evidence="1" type="ORF">PACLA_8A017052</name>
</gene>
<dbReference type="GO" id="GO:0005829">
    <property type="term" value="C:cytosol"/>
    <property type="evidence" value="ECO:0007669"/>
    <property type="project" value="TreeGrafter"/>
</dbReference>
<dbReference type="Gene3D" id="3.30.710.10">
    <property type="entry name" value="Potassium Channel Kv1.1, Chain A"/>
    <property type="match status" value="1"/>
</dbReference>
<dbReference type="PANTHER" id="PTHR45774:SF3">
    <property type="entry name" value="BTB (POZ) DOMAIN-CONTAINING 2B-RELATED"/>
    <property type="match status" value="1"/>
</dbReference>
<protein>
    <submittedName>
        <fullName evidence="1">BTB POZ domain-containing 6-like</fullName>
    </submittedName>
</protein>
<dbReference type="Pfam" id="PF07707">
    <property type="entry name" value="BACK"/>
    <property type="match status" value="1"/>
</dbReference>
<dbReference type="InterPro" id="IPR000210">
    <property type="entry name" value="BTB/POZ_dom"/>
</dbReference>
<dbReference type="PANTHER" id="PTHR45774">
    <property type="entry name" value="BTB/POZ DOMAIN-CONTAINING"/>
    <property type="match status" value="1"/>
</dbReference>
<dbReference type="PROSITE" id="PS50097">
    <property type="entry name" value="BTB"/>
    <property type="match status" value="1"/>
</dbReference>
<accession>A0A6S7IGT2</accession>
<name>A0A6S7IGT2_PARCT</name>
<evidence type="ECO:0000313" key="2">
    <source>
        <dbReference type="Proteomes" id="UP001152795"/>
    </source>
</evidence>
<proteinExistence type="predicted"/>